<evidence type="ECO:0000313" key="4">
    <source>
        <dbReference type="Proteomes" id="UP001204376"/>
    </source>
</evidence>
<dbReference type="RefSeq" id="WP_256541464.1">
    <property type="nucleotide sequence ID" value="NZ_JANHOH010000013.1"/>
</dbReference>
<evidence type="ECO:0000256" key="1">
    <source>
        <dbReference type="ARBA" id="ARBA00022729"/>
    </source>
</evidence>
<sequence>MLNPKPAFFSKNLFFLMVILLVYGCASIQKPQGGPRDLTPPKLLKATPENMTRNFAATEIKLEFDEFFKLSNQYQEISISPAQEKQAEYKIGRKTLTIDFKDTLQKNTTYVINFGKAIQDVNESNTLTNFTYVFSTGPHIDSLSMSGTVINSTTQEKEKEATVMIFPIKQDSLLFGKKKPAIFTTTDSSGNFSLNNLHDGEYRIYALKEPSPNKIFDNDKELIAFSKKSIILNKDTSNIKLSLFQQIPEKFRLSEKKFTPDGILSLVFNKRLNNPSLKILYPPALDNQKIYEISKTKDTALVFMRNMDFDSLRVAIYDNNKPVDTIYQLKGRKESFARVLSFKYGINRDNRLKPNTDLRITANLPIESFETGLIALSQDSVNVTNFTVQKDTSNTRSVLIKYRWRVGSKYQLVLNEAAFTDIYGDKNKRTGIPFEADKPENYSQLTLQVTVPDSSKRYVVELMDEAKTIVRSDPISKSTSIIYKNYLTGKYKVRVIYDDNRNGRWDSGNVRQKTQPENIWLYEKEITLRPNWEAEEPISIPKEPVSP</sequence>
<evidence type="ECO:0000313" key="3">
    <source>
        <dbReference type="EMBL" id="MCQ6961295.1"/>
    </source>
</evidence>
<dbReference type="Gene3D" id="2.60.40.1120">
    <property type="entry name" value="Carboxypeptidase-like, regulatory domain"/>
    <property type="match status" value="1"/>
</dbReference>
<protein>
    <submittedName>
        <fullName evidence="3">Ig-like domain-containing protein</fullName>
    </submittedName>
</protein>
<dbReference type="SUPFAM" id="SSF49452">
    <property type="entry name" value="Starch-binding domain-like"/>
    <property type="match status" value="1"/>
</dbReference>
<dbReference type="EMBL" id="JANHOH010000013">
    <property type="protein sequence ID" value="MCQ6961295.1"/>
    <property type="molecule type" value="Genomic_DNA"/>
</dbReference>
<dbReference type="InterPro" id="IPR013784">
    <property type="entry name" value="Carb-bd-like_fold"/>
</dbReference>
<accession>A0ABT1TA91</accession>
<gene>
    <name evidence="3" type="ORF">NPE20_25200</name>
</gene>
<dbReference type="PROSITE" id="PS51257">
    <property type="entry name" value="PROKAR_LIPOPROTEIN"/>
    <property type="match status" value="1"/>
</dbReference>
<keyword evidence="4" id="KW-1185">Reference proteome</keyword>
<keyword evidence="1" id="KW-0732">Signal</keyword>
<organism evidence="3 4">
    <name type="scientific">Mucilaginibacter aquariorum</name>
    <dbReference type="NCBI Taxonomy" id="2967225"/>
    <lineage>
        <taxon>Bacteria</taxon>
        <taxon>Pseudomonadati</taxon>
        <taxon>Bacteroidota</taxon>
        <taxon>Sphingobacteriia</taxon>
        <taxon>Sphingobacteriales</taxon>
        <taxon>Sphingobacteriaceae</taxon>
        <taxon>Mucilaginibacter</taxon>
    </lineage>
</organism>
<reference evidence="3 4" key="1">
    <citation type="submission" date="2022-07" db="EMBL/GenBank/DDBJ databases">
        <title>Mucilaginibacter sp. JC4.</title>
        <authorList>
            <person name="Le V."/>
            <person name="Ko S.-R."/>
            <person name="Ahn C.-Y."/>
            <person name="Oh H.-M."/>
        </authorList>
    </citation>
    <scope>NUCLEOTIDE SEQUENCE [LARGE SCALE GENOMIC DNA]</scope>
    <source>
        <strain evidence="3 4">JC4</strain>
    </source>
</reference>
<name>A0ABT1TA91_9SPHI</name>
<dbReference type="Proteomes" id="UP001204376">
    <property type="component" value="Unassembled WGS sequence"/>
</dbReference>
<dbReference type="InterPro" id="IPR032812">
    <property type="entry name" value="SbsA_Ig"/>
</dbReference>
<evidence type="ECO:0000259" key="2">
    <source>
        <dbReference type="Pfam" id="PF13205"/>
    </source>
</evidence>
<proteinExistence type="predicted"/>
<comment type="caution">
    <text evidence="3">The sequence shown here is derived from an EMBL/GenBank/DDBJ whole genome shotgun (WGS) entry which is preliminary data.</text>
</comment>
<dbReference type="Pfam" id="PF13205">
    <property type="entry name" value="Big_5"/>
    <property type="match status" value="1"/>
</dbReference>
<feature type="domain" description="SbsA Ig-like" evidence="2">
    <location>
        <begin position="38"/>
        <end position="136"/>
    </location>
</feature>